<dbReference type="RefSeq" id="WP_111248890.1">
    <property type="nucleotide sequence ID" value="NZ_PIEU01000124.1"/>
</dbReference>
<keyword evidence="1" id="KW-0175">Coiled coil</keyword>
<feature type="coiled-coil region" evidence="1">
    <location>
        <begin position="18"/>
        <end position="45"/>
    </location>
</feature>
<organism evidence="2 3">
    <name type="scientific">Enterococcus plantarum</name>
    <dbReference type="NCBI Taxonomy" id="1077675"/>
    <lineage>
        <taxon>Bacteria</taxon>
        <taxon>Bacillati</taxon>
        <taxon>Bacillota</taxon>
        <taxon>Bacilli</taxon>
        <taxon>Lactobacillales</taxon>
        <taxon>Enterococcaceae</taxon>
        <taxon>Enterococcus</taxon>
    </lineage>
</organism>
<reference evidence="2 3" key="1">
    <citation type="submission" date="2017-11" db="EMBL/GenBank/DDBJ databases">
        <title>Draft genome sequence of Enterococcus plantarum TRW2 strain isolated from lettuce.</title>
        <authorList>
            <person name="Kim E.B."/>
            <person name="Marco M.L."/>
            <person name="Williams T.R."/>
            <person name="You I.H."/>
        </authorList>
    </citation>
    <scope>NUCLEOTIDE SEQUENCE [LARGE SCALE GENOMIC DNA]</scope>
    <source>
        <strain evidence="2 3">TRW2</strain>
    </source>
</reference>
<keyword evidence="3" id="KW-1185">Reference proteome</keyword>
<evidence type="ECO:0000313" key="3">
    <source>
        <dbReference type="Proteomes" id="UP000249828"/>
    </source>
</evidence>
<accession>A0A2W3YQA8</accession>
<dbReference type="EMBL" id="PIEU01000124">
    <property type="protein sequence ID" value="PZL70148.1"/>
    <property type="molecule type" value="Genomic_DNA"/>
</dbReference>
<name>A0A2W3YQA8_9ENTE</name>
<gene>
    <name evidence="2" type="ORF">CI088_15990</name>
</gene>
<comment type="caution">
    <text evidence="2">The sequence shown here is derived from an EMBL/GenBank/DDBJ whole genome shotgun (WGS) entry which is preliminary data.</text>
</comment>
<dbReference type="AlphaFoldDB" id="A0A2W3YQA8"/>
<proteinExistence type="predicted"/>
<evidence type="ECO:0000256" key="1">
    <source>
        <dbReference type="SAM" id="Coils"/>
    </source>
</evidence>
<dbReference type="Proteomes" id="UP000249828">
    <property type="component" value="Unassembled WGS sequence"/>
</dbReference>
<sequence>MSELEMKEEAKVTFTVDLSELKKLLNKATDQVEQLQETLDEIDKFNYKPIIKKKSKTLRDHLEIENSAENSNTDF</sequence>
<protein>
    <submittedName>
        <fullName evidence="2">Uncharacterized protein</fullName>
    </submittedName>
</protein>
<evidence type="ECO:0000313" key="2">
    <source>
        <dbReference type="EMBL" id="PZL70148.1"/>
    </source>
</evidence>